<reference evidence="2 3" key="1">
    <citation type="submission" date="2024-04" db="EMBL/GenBank/DDBJ databases">
        <authorList>
            <person name="Waldvogel A.-M."/>
            <person name="Schoenle A."/>
        </authorList>
    </citation>
    <scope>NUCLEOTIDE SEQUENCE [LARGE SCALE GENOMIC DNA]</scope>
</reference>
<gene>
    <name evidence="2" type="ORF">KC01_LOCUS20074</name>
</gene>
<feature type="region of interest" description="Disordered" evidence="1">
    <location>
        <begin position="1"/>
        <end position="73"/>
    </location>
</feature>
<evidence type="ECO:0000313" key="3">
    <source>
        <dbReference type="Proteomes" id="UP001497482"/>
    </source>
</evidence>
<dbReference type="AlphaFoldDB" id="A0AAV2KRA2"/>
<evidence type="ECO:0000313" key="2">
    <source>
        <dbReference type="EMBL" id="CAL1590580.1"/>
    </source>
</evidence>
<dbReference type="Proteomes" id="UP001497482">
    <property type="component" value="Chromosome 19"/>
</dbReference>
<proteinExistence type="predicted"/>
<evidence type="ECO:0000256" key="1">
    <source>
        <dbReference type="SAM" id="MobiDB-lite"/>
    </source>
</evidence>
<name>A0AAV2KRA2_KNICA</name>
<accession>A0AAV2KRA2</accession>
<protein>
    <submittedName>
        <fullName evidence="2">Uncharacterized protein</fullName>
    </submittedName>
</protein>
<feature type="compositionally biased region" description="Polar residues" evidence="1">
    <location>
        <begin position="40"/>
        <end position="73"/>
    </location>
</feature>
<sequence length="73" mass="7968">MGALWPSATEPATEPETEPETRAEQMGRPALLPEPEASVQAPSSGPVQRGARQTHQEQSLHWSPSRPQKQISI</sequence>
<organism evidence="2 3">
    <name type="scientific">Knipowitschia caucasica</name>
    <name type="common">Caucasian dwarf goby</name>
    <name type="synonym">Pomatoschistus caucasicus</name>
    <dbReference type="NCBI Taxonomy" id="637954"/>
    <lineage>
        <taxon>Eukaryota</taxon>
        <taxon>Metazoa</taxon>
        <taxon>Chordata</taxon>
        <taxon>Craniata</taxon>
        <taxon>Vertebrata</taxon>
        <taxon>Euteleostomi</taxon>
        <taxon>Actinopterygii</taxon>
        <taxon>Neopterygii</taxon>
        <taxon>Teleostei</taxon>
        <taxon>Neoteleostei</taxon>
        <taxon>Acanthomorphata</taxon>
        <taxon>Gobiaria</taxon>
        <taxon>Gobiiformes</taxon>
        <taxon>Gobioidei</taxon>
        <taxon>Gobiidae</taxon>
        <taxon>Gobiinae</taxon>
        <taxon>Knipowitschia</taxon>
    </lineage>
</organism>
<keyword evidence="3" id="KW-1185">Reference proteome</keyword>
<dbReference type="EMBL" id="OZ035841">
    <property type="protein sequence ID" value="CAL1590580.1"/>
    <property type="molecule type" value="Genomic_DNA"/>
</dbReference>